<dbReference type="Proteomes" id="UP000037600">
    <property type="component" value="Unassembled WGS sequence"/>
</dbReference>
<dbReference type="HAMAP" id="MF_00302">
    <property type="entry name" value="ClpS"/>
    <property type="match status" value="1"/>
</dbReference>
<dbReference type="GO" id="GO:0006508">
    <property type="term" value="P:proteolysis"/>
    <property type="evidence" value="ECO:0007669"/>
    <property type="project" value="UniProtKB-UniRule"/>
</dbReference>
<gene>
    <name evidence="1 3" type="primary">clpS</name>
    <name evidence="3" type="ORF">XM47_09030</name>
</gene>
<evidence type="ECO:0000259" key="2">
    <source>
        <dbReference type="Pfam" id="PF02617"/>
    </source>
</evidence>
<feature type="domain" description="Adaptor protein ClpS core" evidence="2">
    <location>
        <begin position="22"/>
        <end position="101"/>
    </location>
</feature>
<keyword evidence="3" id="KW-0378">Hydrolase</keyword>
<dbReference type="InterPro" id="IPR003769">
    <property type="entry name" value="ClpS_core"/>
</dbReference>
<dbReference type="InterPro" id="IPR014719">
    <property type="entry name" value="Ribosomal_bL12_C/ClpS-like"/>
</dbReference>
<name>A0A0J8GW07_9ALTE</name>
<protein>
    <recommendedName>
        <fullName evidence="1">ATP-dependent Clp protease adapter protein ClpS</fullName>
    </recommendedName>
</protein>
<dbReference type="PATRIC" id="fig|1513271.3.peg.1839"/>
<reference evidence="3 4" key="1">
    <citation type="submission" date="2015-04" db="EMBL/GenBank/DDBJ databases">
        <title>Draft Genome Sequence of the Novel Agar-Digesting Marine Bacterium Q1.</title>
        <authorList>
            <person name="Li Y."/>
            <person name="Li D."/>
            <person name="Chen G."/>
            <person name="Du Z."/>
        </authorList>
    </citation>
    <scope>NUCLEOTIDE SEQUENCE [LARGE SCALE GENOMIC DNA]</scope>
    <source>
        <strain evidence="3 4">Q1</strain>
    </source>
</reference>
<evidence type="ECO:0000313" key="4">
    <source>
        <dbReference type="Proteomes" id="UP000037600"/>
    </source>
</evidence>
<proteinExistence type="inferred from homology"/>
<dbReference type="Pfam" id="PF02617">
    <property type="entry name" value="ClpS"/>
    <property type="match status" value="1"/>
</dbReference>
<comment type="caution">
    <text evidence="3">The sequence shown here is derived from an EMBL/GenBank/DDBJ whole genome shotgun (WGS) entry which is preliminary data.</text>
</comment>
<comment type="function">
    <text evidence="1">Involved in the modulation of the specificity of the ClpAP-mediated ATP-dependent protein degradation.</text>
</comment>
<dbReference type="SUPFAM" id="SSF54736">
    <property type="entry name" value="ClpS-like"/>
    <property type="match status" value="1"/>
</dbReference>
<dbReference type="NCBIfam" id="NF000672">
    <property type="entry name" value="PRK00033.1-5"/>
    <property type="match status" value="1"/>
</dbReference>
<sequence>MSNKQFNEDHDELLNPVRQAIKPPPMYKVILNNDDYTPMDFVVDVLLKFFNMDEEKATQVMLTIHYDGKGTCGTYTSEIAETKVSQVNKYAKDNQHPLKCTMEQA</sequence>
<evidence type="ECO:0000313" key="3">
    <source>
        <dbReference type="EMBL" id="KMT65484.1"/>
    </source>
</evidence>
<dbReference type="PANTHER" id="PTHR33473">
    <property type="entry name" value="ATP-DEPENDENT CLP PROTEASE ADAPTER PROTEIN CLPS1, CHLOROPLASTIC"/>
    <property type="match status" value="1"/>
</dbReference>
<dbReference type="NCBIfam" id="NF000670">
    <property type="entry name" value="PRK00033.1-3"/>
    <property type="match status" value="1"/>
</dbReference>
<keyword evidence="4" id="KW-1185">Reference proteome</keyword>
<comment type="subunit">
    <text evidence="1">Binds to the N-terminal domain of the chaperone ClpA.</text>
</comment>
<dbReference type="RefSeq" id="WP_048691788.1">
    <property type="nucleotide sequence ID" value="NZ_KQ130488.1"/>
</dbReference>
<keyword evidence="3" id="KW-0645">Protease</keyword>
<comment type="similarity">
    <text evidence="1">Belongs to the ClpS family.</text>
</comment>
<organism evidence="3 4">
    <name type="scientific">Catenovulum maritimum</name>
    <dbReference type="NCBI Taxonomy" id="1513271"/>
    <lineage>
        <taxon>Bacteria</taxon>
        <taxon>Pseudomonadati</taxon>
        <taxon>Pseudomonadota</taxon>
        <taxon>Gammaproteobacteria</taxon>
        <taxon>Alteromonadales</taxon>
        <taxon>Alteromonadaceae</taxon>
        <taxon>Catenovulum</taxon>
    </lineage>
</organism>
<accession>A0A0J8GW07</accession>
<dbReference type="GO" id="GO:0030163">
    <property type="term" value="P:protein catabolic process"/>
    <property type="evidence" value="ECO:0007669"/>
    <property type="project" value="InterPro"/>
</dbReference>
<dbReference type="Gene3D" id="3.30.1390.10">
    <property type="match status" value="1"/>
</dbReference>
<dbReference type="STRING" id="1513271.XM47_09030"/>
<dbReference type="InterPro" id="IPR022935">
    <property type="entry name" value="ClpS"/>
</dbReference>
<dbReference type="GO" id="GO:0008233">
    <property type="term" value="F:peptidase activity"/>
    <property type="evidence" value="ECO:0007669"/>
    <property type="project" value="UniProtKB-KW"/>
</dbReference>
<dbReference type="PANTHER" id="PTHR33473:SF19">
    <property type="entry name" value="ATP-DEPENDENT CLP PROTEASE ADAPTER PROTEIN CLPS"/>
    <property type="match status" value="1"/>
</dbReference>
<dbReference type="EMBL" id="LAZL01000011">
    <property type="protein sequence ID" value="KMT65484.1"/>
    <property type="molecule type" value="Genomic_DNA"/>
</dbReference>
<dbReference type="OrthoDB" id="9796121at2"/>
<dbReference type="FunFam" id="3.30.1390.10:FF:000002">
    <property type="entry name" value="ATP-dependent Clp protease adapter protein ClpS"/>
    <property type="match status" value="1"/>
</dbReference>
<dbReference type="AlphaFoldDB" id="A0A0J8GW07"/>
<evidence type="ECO:0000256" key="1">
    <source>
        <dbReference type="HAMAP-Rule" id="MF_00302"/>
    </source>
</evidence>